<organism evidence="2 3">
    <name type="scientific">Streptomyces canus</name>
    <dbReference type="NCBI Taxonomy" id="58343"/>
    <lineage>
        <taxon>Bacteria</taxon>
        <taxon>Bacillati</taxon>
        <taxon>Actinomycetota</taxon>
        <taxon>Actinomycetes</taxon>
        <taxon>Kitasatosporales</taxon>
        <taxon>Streptomycetaceae</taxon>
        <taxon>Streptomyces</taxon>
        <taxon>Streptomyces aurantiacus group</taxon>
    </lineage>
</organism>
<dbReference type="EMBL" id="JAUSZV010000005">
    <property type="protein sequence ID" value="MDQ0905181.1"/>
    <property type="molecule type" value="Genomic_DNA"/>
</dbReference>
<evidence type="ECO:0000256" key="1">
    <source>
        <dbReference type="SAM" id="MobiDB-lite"/>
    </source>
</evidence>
<comment type="caution">
    <text evidence="2">The sequence shown here is derived from an EMBL/GenBank/DDBJ whole genome shotgun (WGS) entry which is preliminary data.</text>
</comment>
<evidence type="ECO:0000313" key="3">
    <source>
        <dbReference type="Proteomes" id="UP001234216"/>
    </source>
</evidence>
<reference evidence="2" key="1">
    <citation type="submission" date="2023-07" db="EMBL/GenBank/DDBJ databases">
        <title>Comparative genomics of wheat-associated soil bacteria to identify genetic determinants of phenazine resistance.</title>
        <authorList>
            <person name="Mouncey N."/>
        </authorList>
    </citation>
    <scope>NUCLEOTIDE SEQUENCE</scope>
    <source>
        <strain evidence="2">V4I22</strain>
    </source>
</reference>
<sequence length="81" mass="8755">MSASSLLTAGPHSGTTFDIIAVQYGAPGLLLEQPDTEPLVRLEEKDAELEGVRRPTASRPGPWARKKPRTASQGRPAFQSR</sequence>
<accession>A0AAW8F4Z4</accession>
<gene>
    <name evidence="2" type="ORF">QFZ22_001166</name>
</gene>
<protein>
    <submittedName>
        <fullName evidence="2">Uncharacterized protein</fullName>
    </submittedName>
</protein>
<dbReference type="AlphaFoldDB" id="A0AAW8F4Z4"/>
<name>A0AAW8F4Z4_9ACTN</name>
<proteinExistence type="predicted"/>
<dbReference type="Proteomes" id="UP001234216">
    <property type="component" value="Unassembled WGS sequence"/>
</dbReference>
<dbReference type="RefSeq" id="WP_373430913.1">
    <property type="nucleotide sequence ID" value="NZ_JAUSZV010000005.1"/>
</dbReference>
<feature type="compositionally biased region" description="Basic and acidic residues" evidence="1">
    <location>
        <begin position="43"/>
        <end position="53"/>
    </location>
</feature>
<feature type="region of interest" description="Disordered" evidence="1">
    <location>
        <begin position="43"/>
        <end position="81"/>
    </location>
</feature>
<evidence type="ECO:0000313" key="2">
    <source>
        <dbReference type="EMBL" id="MDQ0905181.1"/>
    </source>
</evidence>